<gene>
    <name evidence="7" type="ORF">V3328_06720</name>
</gene>
<evidence type="ECO:0000313" key="7">
    <source>
        <dbReference type="EMBL" id="MEJ8571158.1"/>
    </source>
</evidence>
<dbReference type="GO" id="GO:0016747">
    <property type="term" value="F:acyltransferase activity, transferring groups other than amino-acyl groups"/>
    <property type="evidence" value="ECO:0007669"/>
    <property type="project" value="InterPro"/>
</dbReference>
<dbReference type="Gene3D" id="3.30.1490.20">
    <property type="entry name" value="ATP-grasp fold, A domain"/>
    <property type="match status" value="1"/>
</dbReference>
<feature type="domain" description="N-acetyltransferase" evidence="6">
    <location>
        <begin position="745"/>
        <end position="899"/>
    </location>
</feature>
<dbReference type="Pfam" id="PF00583">
    <property type="entry name" value="Acetyltransf_1"/>
    <property type="match status" value="1"/>
</dbReference>
<dbReference type="InterPro" id="IPR051538">
    <property type="entry name" value="Acyl-CoA_Synth/Transferase"/>
</dbReference>
<dbReference type="InterPro" id="IPR003781">
    <property type="entry name" value="CoA-bd"/>
</dbReference>
<dbReference type="Pfam" id="PF13549">
    <property type="entry name" value="ATP-grasp_5"/>
    <property type="match status" value="1"/>
</dbReference>
<dbReference type="InterPro" id="IPR036291">
    <property type="entry name" value="NAD(P)-bd_dom_sf"/>
</dbReference>
<keyword evidence="4" id="KW-0067">ATP-binding</keyword>
<dbReference type="InterPro" id="IPR000182">
    <property type="entry name" value="GNAT_dom"/>
</dbReference>
<evidence type="ECO:0000256" key="2">
    <source>
        <dbReference type="ARBA" id="ARBA00022598"/>
    </source>
</evidence>
<evidence type="ECO:0000313" key="8">
    <source>
        <dbReference type="Proteomes" id="UP001378188"/>
    </source>
</evidence>
<dbReference type="SUPFAM" id="SSF55729">
    <property type="entry name" value="Acyl-CoA N-acyltransferases (Nat)"/>
    <property type="match status" value="1"/>
</dbReference>
<dbReference type="SUPFAM" id="SSF56059">
    <property type="entry name" value="Glutathione synthetase ATP-binding domain-like"/>
    <property type="match status" value="1"/>
</dbReference>
<keyword evidence="2 7" id="KW-0436">Ligase</keyword>
<dbReference type="RefSeq" id="WP_340328839.1">
    <property type="nucleotide sequence ID" value="NZ_JAZHOF010000002.1"/>
</dbReference>
<comment type="caution">
    <text evidence="7">The sequence shown here is derived from an EMBL/GenBank/DDBJ whole genome shotgun (WGS) entry which is preliminary data.</text>
</comment>
<dbReference type="InterPro" id="IPR043938">
    <property type="entry name" value="Ligase_CoA_dom"/>
</dbReference>
<evidence type="ECO:0000256" key="4">
    <source>
        <dbReference type="ARBA" id="ARBA00022840"/>
    </source>
</evidence>
<dbReference type="PANTHER" id="PTHR43334:SF1">
    <property type="entry name" value="3-HYDROXYPROPIONATE--COA LIGASE [ADP-FORMING]"/>
    <property type="match status" value="1"/>
</dbReference>
<dbReference type="Gene3D" id="3.30.470.20">
    <property type="entry name" value="ATP-grasp fold, B domain"/>
    <property type="match status" value="1"/>
</dbReference>
<reference evidence="7 8" key="1">
    <citation type="submission" date="2024-02" db="EMBL/GenBank/DDBJ databases">
        <title>Genome analysis and characterization of Microbaculum marinisediminis sp. nov., isolated from marine sediment.</title>
        <authorList>
            <person name="Du Z.-J."/>
            <person name="Ye Y.-Q."/>
            <person name="Zhang Z.-R."/>
            <person name="Yuan S.-M."/>
            <person name="Zhang X.-Y."/>
        </authorList>
    </citation>
    <scope>NUCLEOTIDE SEQUENCE [LARGE SCALE GENOMIC DNA]</scope>
    <source>
        <strain evidence="7 8">SDUM1044001</strain>
    </source>
</reference>
<comment type="similarity">
    <text evidence="5">In the N-terminal section; belongs to the acetate CoA ligase alpha subunit family.</text>
</comment>
<dbReference type="InterPro" id="IPR016181">
    <property type="entry name" value="Acyl_CoA_acyltransferase"/>
</dbReference>
<dbReference type="Gene3D" id="3.40.50.720">
    <property type="entry name" value="NAD(P)-binding Rossmann-like Domain"/>
    <property type="match status" value="1"/>
</dbReference>
<dbReference type="PROSITE" id="PS51186">
    <property type="entry name" value="GNAT"/>
    <property type="match status" value="1"/>
</dbReference>
<protein>
    <submittedName>
        <fullName evidence="7">Bifunctional acetate--CoA ligase family protein/GNAT family N-acetyltransferase</fullName>
    </submittedName>
</protein>
<keyword evidence="1" id="KW-0816">Tricarboxylic acid cycle</keyword>
<dbReference type="GO" id="GO:0006099">
    <property type="term" value="P:tricarboxylic acid cycle"/>
    <property type="evidence" value="ECO:0007669"/>
    <property type="project" value="UniProtKB-KW"/>
</dbReference>
<organism evidence="7 8">
    <name type="scientific">Microbaculum marinum</name>
    <dbReference type="NCBI Taxonomy" id="1764581"/>
    <lineage>
        <taxon>Bacteria</taxon>
        <taxon>Pseudomonadati</taxon>
        <taxon>Pseudomonadota</taxon>
        <taxon>Alphaproteobacteria</taxon>
        <taxon>Hyphomicrobiales</taxon>
        <taxon>Tepidamorphaceae</taxon>
        <taxon>Microbaculum</taxon>
    </lineage>
</organism>
<dbReference type="FunFam" id="3.30.1490.20:FF:000020">
    <property type="entry name" value="Protein lysine acetyltransferase"/>
    <property type="match status" value="1"/>
</dbReference>
<name>A0AAW9RSV2_9HYPH</name>
<proteinExistence type="inferred from homology"/>
<keyword evidence="3" id="KW-0547">Nucleotide-binding</keyword>
<dbReference type="PANTHER" id="PTHR43334">
    <property type="entry name" value="ACETATE--COA LIGASE [ADP-FORMING]"/>
    <property type="match status" value="1"/>
</dbReference>
<dbReference type="CDD" id="cd04301">
    <property type="entry name" value="NAT_SF"/>
    <property type="match status" value="1"/>
</dbReference>
<dbReference type="GO" id="GO:0005524">
    <property type="term" value="F:ATP binding"/>
    <property type="evidence" value="ECO:0007669"/>
    <property type="project" value="UniProtKB-KW"/>
</dbReference>
<dbReference type="Gene3D" id="3.40.50.261">
    <property type="entry name" value="Succinyl-CoA synthetase domains"/>
    <property type="match status" value="2"/>
</dbReference>
<evidence type="ECO:0000256" key="3">
    <source>
        <dbReference type="ARBA" id="ARBA00022741"/>
    </source>
</evidence>
<dbReference type="SMART" id="SM00881">
    <property type="entry name" value="CoA_binding"/>
    <property type="match status" value="1"/>
</dbReference>
<dbReference type="GO" id="GO:0043758">
    <property type="term" value="F:acetate-CoA ligase (ADP-forming) activity"/>
    <property type="evidence" value="ECO:0007669"/>
    <property type="project" value="InterPro"/>
</dbReference>
<dbReference type="AlphaFoldDB" id="A0AAW9RSV2"/>
<dbReference type="Gene3D" id="3.40.630.30">
    <property type="match status" value="1"/>
</dbReference>
<dbReference type="Pfam" id="PF13380">
    <property type="entry name" value="CoA_binding_2"/>
    <property type="match status" value="1"/>
</dbReference>
<evidence type="ECO:0000256" key="1">
    <source>
        <dbReference type="ARBA" id="ARBA00022532"/>
    </source>
</evidence>
<accession>A0AAW9RSV2</accession>
<evidence type="ECO:0000256" key="5">
    <source>
        <dbReference type="ARBA" id="ARBA00060888"/>
    </source>
</evidence>
<keyword evidence="8" id="KW-1185">Reference proteome</keyword>
<dbReference type="SUPFAM" id="SSF51735">
    <property type="entry name" value="NAD(P)-binding Rossmann-fold domains"/>
    <property type="match status" value="1"/>
</dbReference>
<sequence>MTIRNLEAAFTPRSVALVGASPRPGSVSHVVMKNLRAAGFSGPIRLINPKYAEIDGEPCYPDASSLPGPVDLAVVVTPPQTVPGIVAELGASGTGAAVVITAGLGSGPGSLRQQMLDAARSHTLRVFGPNCVGLLVPTVGLNGSFAHATPLKGDLALISQSGAIITTVIDWANDRNIGFSSMVSLGDMADVDFGDLLDWFAGDVHTRAILLYVEGITHPKKFMSAARAAARVKPVVVIKSGRHAEAAKAAASHTGALAGVDEVYDAAFRRAGLLRVFDLDELFDAVETLSRVKPFRGRDLAVLTNGGGLGVLAVDRLVDLDGSLADLTPETIARLDEALPPTWSHGNPVDIIGDAPPERYAAALEALLDDEATDALLVLNCPTALSSSEEAAGAVADTVRTHVSRVWPKKPVFAAWLGGAQAELVRETFDPAGVPVFSSLTAAVRGITHLVRYSEAQNALMRTPPSLPEDFTPDVDAARQVVAEALAAGREWLKAPEVARLMSAYQIPIATAEPVAGPEEARQVAERVIAEHGACAIKIFSPDIQHKTDVGGVRLDLTSPEAAEQAAREIIASARKARPDARIEGVTVEPMIHRPGARELIIGLIDDQIFGPVVLFGQGGTAVEVIRDKALMLPPLDLHLADQLMRRTRINRLLQAFRSEPEADRGAVALALVKIAQMAADVPEVRELDINPLLADDKGIVSVDARVRVAAEPEKDTHGVNPRFAIRPYPAEWERTLVTKGGDPIFVRPVRPEDEALYDDFFARVEPQDLRLRFFTPKPDLSHRFLARLTQIDYARAMAFVALEPQTGELLGVVRIHSDPDHEKAEYAIMVRSDLKGRGIGWALMELIIEYARADGLRQIHGEVLRGNPMMLQMCRQLGFAEVQSEGDPAVVTVTLSLR</sequence>
<dbReference type="Proteomes" id="UP001378188">
    <property type="component" value="Unassembled WGS sequence"/>
</dbReference>
<dbReference type="InterPro" id="IPR013815">
    <property type="entry name" value="ATP_grasp_subdomain_1"/>
</dbReference>
<dbReference type="Pfam" id="PF19045">
    <property type="entry name" value="Ligase_CoA_2"/>
    <property type="match status" value="1"/>
</dbReference>
<dbReference type="InterPro" id="IPR016102">
    <property type="entry name" value="Succinyl-CoA_synth-like"/>
</dbReference>
<dbReference type="SUPFAM" id="SSF52210">
    <property type="entry name" value="Succinyl-CoA synthetase domains"/>
    <property type="match status" value="2"/>
</dbReference>
<dbReference type="EMBL" id="JAZHOF010000002">
    <property type="protein sequence ID" value="MEJ8571158.1"/>
    <property type="molecule type" value="Genomic_DNA"/>
</dbReference>
<dbReference type="Pfam" id="PF13607">
    <property type="entry name" value="Succ_CoA_lig"/>
    <property type="match status" value="1"/>
</dbReference>
<dbReference type="InterPro" id="IPR032875">
    <property type="entry name" value="Succ_CoA_lig_flav_dom"/>
</dbReference>
<evidence type="ECO:0000259" key="6">
    <source>
        <dbReference type="PROSITE" id="PS51186"/>
    </source>
</evidence>